<sequence>MTGDPTWTNLEAFTRERLGAPLFGSLTLTPSSRLEEDLGLTGVDAVEFMDKCAETFNVSAQGFPYARYFGAENFDPIGSVVQLFSKRHRPPALVPLTLGMLAQAMRLGRWDTTLLEAPHDADNA</sequence>
<dbReference type="InterPro" id="IPR010862">
    <property type="entry name" value="DUF1493"/>
</dbReference>
<comment type="caution">
    <text evidence="1">The sequence shown here is derived from an EMBL/GenBank/DDBJ whole genome shotgun (WGS) entry which is preliminary data.</text>
</comment>
<proteinExistence type="predicted"/>
<dbReference type="Proteomes" id="UP000054911">
    <property type="component" value="Unassembled WGS sequence"/>
</dbReference>
<name>A0A158AQF1_9BURK</name>
<organism evidence="1 2">
    <name type="scientific">Caballeronia pedi</name>
    <dbReference type="NCBI Taxonomy" id="1777141"/>
    <lineage>
        <taxon>Bacteria</taxon>
        <taxon>Pseudomonadati</taxon>
        <taxon>Pseudomonadota</taxon>
        <taxon>Betaproteobacteria</taxon>
        <taxon>Burkholderiales</taxon>
        <taxon>Burkholderiaceae</taxon>
        <taxon>Caballeronia</taxon>
    </lineage>
</organism>
<dbReference type="InterPro" id="IPR036736">
    <property type="entry name" value="ACP-like_sf"/>
</dbReference>
<keyword evidence="2" id="KW-1185">Reference proteome</keyword>
<reference evidence="1" key="1">
    <citation type="submission" date="2016-01" db="EMBL/GenBank/DDBJ databases">
        <authorList>
            <person name="Peeters C."/>
        </authorList>
    </citation>
    <scope>NUCLEOTIDE SEQUENCE [LARGE SCALE GENOMIC DNA]</scope>
    <source>
        <strain evidence="1">LMG 29323</strain>
    </source>
</reference>
<gene>
    <name evidence="1" type="ORF">AWB80_02538</name>
</gene>
<dbReference type="AlphaFoldDB" id="A0A158AQF1"/>
<accession>A0A158AQF1</accession>
<evidence type="ECO:0000313" key="2">
    <source>
        <dbReference type="Proteomes" id="UP000054911"/>
    </source>
</evidence>
<evidence type="ECO:0000313" key="1">
    <source>
        <dbReference type="EMBL" id="SAK59949.1"/>
    </source>
</evidence>
<protein>
    <submittedName>
        <fullName evidence="1">Acyl carrier protein</fullName>
    </submittedName>
</protein>
<dbReference type="RefSeq" id="WP_061175036.1">
    <property type="nucleotide sequence ID" value="NZ_FCOE02000007.1"/>
</dbReference>
<dbReference type="OrthoDB" id="9018682at2"/>
<dbReference type="EMBL" id="FCOE02000007">
    <property type="protein sequence ID" value="SAK59949.1"/>
    <property type="molecule type" value="Genomic_DNA"/>
</dbReference>
<dbReference type="Pfam" id="PF07377">
    <property type="entry name" value="DUF1493"/>
    <property type="match status" value="1"/>
</dbReference>
<dbReference type="Gene3D" id="1.10.1200.10">
    <property type="entry name" value="ACP-like"/>
    <property type="match status" value="1"/>
</dbReference>